<name>A0A9P5PVJ8_9AGAR</name>
<dbReference type="AlphaFoldDB" id="A0A9P5PVJ8"/>
<evidence type="ECO:0008006" key="3">
    <source>
        <dbReference type="Google" id="ProtNLM"/>
    </source>
</evidence>
<evidence type="ECO:0000313" key="1">
    <source>
        <dbReference type="EMBL" id="KAF9068780.1"/>
    </source>
</evidence>
<dbReference type="EMBL" id="JADNRY010000057">
    <property type="protein sequence ID" value="KAF9068780.1"/>
    <property type="molecule type" value="Genomic_DNA"/>
</dbReference>
<evidence type="ECO:0000313" key="2">
    <source>
        <dbReference type="Proteomes" id="UP000772434"/>
    </source>
</evidence>
<comment type="caution">
    <text evidence="1">The sequence shown here is derived from an EMBL/GenBank/DDBJ whole genome shotgun (WGS) entry which is preliminary data.</text>
</comment>
<dbReference type="InterPro" id="IPR032675">
    <property type="entry name" value="LRR_dom_sf"/>
</dbReference>
<reference evidence="1" key="1">
    <citation type="submission" date="2020-11" db="EMBL/GenBank/DDBJ databases">
        <authorList>
            <consortium name="DOE Joint Genome Institute"/>
            <person name="Ahrendt S."/>
            <person name="Riley R."/>
            <person name="Andreopoulos W."/>
            <person name="Labutti K."/>
            <person name="Pangilinan J."/>
            <person name="Ruiz-Duenas F.J."/>
            <person name="Barrasa J.M."/>
            <person name="Sanchez-Garcia M."/>
            <person name="Camarero S."/>
            <person name="Miyauchi S."/>
            <person name="Serrano A."/>
            <person name="Linde D."/>
            <person name="Babiker R."/>
            <person name="Drula E."/>
            <person name="Ayuso-Fernandez I."/>
            <person name="Pacheco R."/>
            <person name="Padilla G."/>
            <person name="Ferreira P."/>
            <person name="Barriuso J."/>
            <person name="Kellner H."/>
            <person name="Castanera R."/>
            <person name="Alfaro M."/>
            <person name="Ramirez L."/>
            <person name="Pisabarro A.G."/>
            <person name="Kuo A."/>
            <person name="Tritt A."/>
            <person name="Lipzen A."/>
            <person name="He G."/>
            <person name="Yan M."/>
            <person name="Ng V."/>
            <person name="Cullen D."/>
            <person name="Martin F."/>
            <person name="Rosso M.-N."/>
            <person name="Henrissat B."/>
            <person name="Hibbett D."/>
            <person name="Martinez A.T."/>
            <person name="Grigoriev I.V."/>
        </authorList>
    </citation>
    <scope>NUCLEOTIDE SEQUENCE</scope>
    <source>
        <strain evidence="1">AH 40177</strain>
    </source>
</reference>
<keyword evidence="2" id="KW-1185">Reference proteome</keyword>
<dbReference type="SUPFAM" id="SSF52047">
    <property type="entry name" value="RNI-like"/>
    <property type="match status" value="1"/>
</dbReference>
<gene>
    <name evidence="1" type="ORF">BDP27DRAFT_1403011</name>
</gene>
<protein>
    <recommendedName>
        <fullName evidence="3">F-box domain-containing protein</fullName>
    </recommendedName>
</protein>
<dbReference type="Gene3D" id="3.80.10.10">
    <property type="entry name" value="Ribonuclease Inhibitor"/>
    <property type="match status" value="1"/>
</dbReference>
<proteinExistence type="predicted"/>
<dbReference type="Proteomes" id="UP000772434">
    <property type="component" value="Unassembled WGS sequence"/>
</dbReference>
<organism evidence="1 2">
    <name type="scientific">Rhodocollybia butyracea</name>
    <dbReference type="NCBI Taxonomy" id="206335"/>
    <lineage>
        <taxon>Eukaryota</taxon>
        <taxon>Fungi</taxon>
        <taxon>Dikarya</taxon>
        <taxon>Basidiomycota</taxon>
        <taxon>Agaricomycotina</taxon>
        <taxon>Agaricomycetes</taxon>
        <taxon>Agaricomycetidae</taxon>
        <taxon>Agaricales</taxon>
        <taxon>Marasmiineae</taxon>
        <taxon>Omphalotaceae</taxon>
        <taxon>Rhodocollybia</taxon>
    </lineage>
</organism>
<sequence>MCSSLESAYQALYTEFLAKSRHNDIPKSPVARARLRALIDQTRKDLQLCSEIPICNQISRVLEFEESLFAPIRILPSEVLTEIFQLVIETSSKPGIIYTSWKSPKLSGCIFMLTWICFWWRDEALSNSTFWSRIAVRYSGSSHAPPKVAAFLNECILRSGVLAPMRIGIYIERTDFFPSIAALLVAQVHRWRQAVLSFHYLQRIESLDSVDSLFPFDPSTHFPLLEDLSFNSDEPTIANRILECYPPLRKLELSELSESSINVIAGQKLKILKVGRYSGVSLARLLHMCPCLESLTLESFEFKGNPGINQITCRSSLSTLHIGVEDNAYKVQNGAWTGVTLPKLSKLDVTLPDLIDDENWETAYEPGTSLSELKEVVKQSKCALQRVNLIMYYGKEPQFTLEIADKFFEDLPVKAEGSFVESKLLQEWREDVEETIDE</sequence>
<accession>A0A9P5PVJ8</accession>
<dbReference type="OrthoDB" id="5548689at2759"/>